<dbReference type="PROSITE" id="PS50943">
    <property type="entry name" value="HTH_CROC1"/>
    <property type="match status" value="1"/>
</dbReference>
<organism evidence="2 3">
    <name type="scientific">Streptomyces marianii</name>
    <dbReference type="NCBI Taxonomy" id="1817406"/>
    <lineage>
        <taxon>Bacteria</taxon>
        <taxon>Bacillati</taxon>
        <taxon>Actinomycetota</taxon>
        <taxon>Actinomycetes</taxon>
        <taxon>Kitasatosporales</taxon>
        <taxon>Streptomycetaceae</taxon>
        <taxon>Streptomyces</taxon>
    </lineage>
</organism>
<dbReference type="OrthoDB" id="4143037at2"/>
<reference evidence="2 3" key="1">
    <citation type="submission" date="2019-05" db="EMBL/GenBank/DDBJ databases">
        <title>Streptomyces marianii sp. nov., a novel marine actinomycete from southern coast of India.</title>
        <authorList>
            <person name="Iniyan A.M."/>
            <person name="Wink J."/>
            <person name="Ramprasad E."/>
            <person name="Ramana C.V."/>
            <person name="Bunk B."/>
            <person name="Sproer C."/>
            <person name="Joseph F.-J.R.S."/>
            <person name="Vincent S.G.P."/>
        </authorList>
    </citation>
    <scope>NUCLEOTIDE SEQUENCE [LARGE SCALE GENOMIC DNA]</scope>
    <source>
        <strain evidence="2 3">ICN19</strain>
    </source>
</reference>
<dbReference type="Proteomes" id="UP000305921">
    <property type="component" value="Unassembled WGS sequence"/>
</dbReference>
<sequence>MTASIVPLTDTPVAPVQPARVPLRAPDTPLGRARLARGWSQHKVVRALLLLAGHWGWEIAAESSLKVQMSRWENGAVHPGPSYQVLLCAVLRATPDDLGFTRATGTAALADRVASLETLVDSLAAQLKGVAA</sequence>
<evidence type="ECO:0000313" key="3">
    <source>
        <dbReference type="Proteomes" id="UP000305921"/>
    </source>
</evidence>
<dbReference type="AlphaFoldDB" id="A0A5R9E789"/>
<protein>
    <submittedName>
        <fullName evidence="2">Helix-turn-helix transcriptional regulator</fullName>
    </submittedName>
</protein>
<dbReference type="RefSeq" id="WP_138055235.1">
    <property type="nucleotide sequence ID" value="NZ_VAWE01000001.1"/>
</dbReference>
<name>A0A5R9E789_9ACTN</name>
<dbReference type="CDD" id="cd00093">
    <property type="entry name" value="HTH_XRE"/>
    <property type="match status" value="1"/>
</dbReference>
<evidence type="ECO:0000259" key="1">
    <source>
        <dbReference type="PROSITE" id="PS50943"/>
    </source>
</evidence>
<dbReference type="EMBL" id="VAWE01000001">
    <property type="protein sequence ID" value="TLQ45910.1"/>
    <property type="molecule type" value="Genomic_DNA"/>
</dbReference>
<proteinExistence type="predicted"/>
<evidence type="ECO:0000313" key="2">
    <source>
        <dbReference type="EMBL" id="TLQ45910.1"/>
    </source>
</evidence>
<accession>A0A5R9E789</accession>
<keyword evidence="3" id="KW-1185">Reference proteome</keyword>
<feature type="domain" description="HTH cro/C1-type" evidence="1">
    <location>
        <begin position="70"/>
        <end position="98"/>
    </location>
</feature>
<dbReference type="InterPro" id="IPR001387">
    <property type="entry name" value="Cro/C1-type_HTH"/>
</dbReference>
<gene>
    <name evidence="2" type="ORF">FEF34_25535</name>
</gene>
<comment type="caution">
    <text evidence="2">The sequence shown here is derived from an EMBL/GenBank/DDBJ whole genome shotgun (WGS) entry which is preliminary data.</text>
</comment>